<sequence length="382" mass="43454">MISTTLIAIIIVYLIFIVGFIYGFDKVEDFELQDLEPKTKFSVIIPFKDEAENLSELLNSIYRLNYPKTLFEIIMVDDDSEDGSVEVIQNVLDTSRKKRDTRTDVIKIIKNSRVTNSPKKDAISSAVAMAKHDWIITTDADCVLPKYWLDTFDECIQNHQPNCIVAPVTYNDGSSFLKRFQILDVLSLQGATIGGFGIKLPFLSNGANFGYKKSIFQSVNGFSGNDYLASGDDIFLLEKLKKADSKKVLYLKSNQAIVSTKPVMNLSALIQQRLRWASKTSHNPNWFSKLVGLIVFLGNLACIAMLPILFLGYLKPRIAIALVVIKFSIDFLLIFKTARFFKQENVLFSYVWSCFIYPFFSVYIAVLSLFKPYQWKGRTFTK</sequence>
<feature type="domain" description="Glycosyltransferase 2-like" evidence="5">
    <location>
        <begin position="42"/>
        <end position="183"/>
    </location>
</feature>
<evidence type="ECO:0000256" key="2">
    <source>
        <dbReference type="ARBA" id="ARBA00022676"/>
    </source>
</evidence>
<keyword evidence="7" id="KW-1185">Reference proteome</keyword>
<dbReference type="InterPro" id="IPR029044">
    <property type="entry name" value="Nucleotide-diphossugar_trans"/>
</dbReference>
<keyword evidence="3 6" id="KW-0808">Transferase</keyword>
<dbReference type="EMBL" id="JAZHOU010000001">
    <property type="protein sequence ID" value="MEF3077834.1"/>
    <property type="molecule type" value="Genomic_DNA"/>
</dbReference>
<comment type="similarity">
    <text evidence="1">Belongs to the glycosyltransferase 2 family.</text>
</comment>
<reference evidence="6 7" key="1">
    <citation type="submission" date="2024-02" db="EMBL/GenBank/DDBJ databases">
        <title>Winogradskyella poriferorum JCM 12885.</title>
        <authorList>
            <person name="Zhang D.-F."/>
            <person name="Fu Z.-Y."/>
        </authorList>
    </citation>
    <scope>NUCLEOTIDE SEQUENCE [LARGE SCALE GENOMIC DNA]</scope>
    <source>
        <strain evidence="6 7">JCM 12885</strain>
    </source>
</reference>
<dbReference type="Gene3D" id="3.90.550.10">
    <property type="entry name" value="Spore Coat Polysaccharide Biosynthesis Protein SpsA, Chain A"/>
    <property type="match status" value="1"/>
</dbReference>
<name>A0ABU7W1H8_9FLAO</name>
<gene>
    <name evidence="6" type="ORF">V1468_02355</name>
</gene>
<dbReference type="Proteomes" id="UP001356704">
    <property type="component" value="Unassembled WGS sequence"/>
</dbReference>
<evidence type="ECO:0000256" key="1">
    <source>
        <dbReference type="ARBA" id="ARBA00006739"/>
    </source>
</evidence>
<comment type="caution">
    <text evidence="6">The sequence shown here is derived from an EMBL/GenBank/DDBJ whole genome shotgun (WGS) entry which is preliminary data.</text>
</comment>
<dbReference type="PANTHER" id="PTHR43630:SF1">
    <property type="entry name" value="POLY-BETA-1,6-N-ACETYL-D-GLUCOSAMINE SYNTHASE"/>
    <property type="match status" value="1"/>
</dbReference>
<feature type="transmembrane region" description="Helical" evidence="4">
    <location>
        <begin position="6"/>
        <end position="24"/>
    </location>
</feature>
<protein>
    <submittedName>
        <fullName evidence="6">Glycosyltransferase</fullName>
        <ecNumber evidence="6">2.4.-.-</ecNumber>
    </submittedName>
</protein>
<evidence type="ECO:0000256" key="4">
    <source>
        <dbReference type="SAM" id="Phobius"/>
    </source>
</evidence>
<evidence type="ECO:0000259" key="5">
    <source>
        <dbReference type="Pfam" id="PF00535"/>
    </source>
</evidence>
<dbReference type="EC" id="2.4.-.-" evidence="6"/>
<evidence type="ECO:0000256" key="3">
    <source>
        <dbReference type="ARBA" id="ARBA00022679"/>
    </source>
</evidence>
<keyword evidence="4" id="KW-0472">Membrane</keyword>
<dbReference type="PANTHER" id="PTHR43630">
    <property type="entry name" value="POLY-BETA-1,6-N-ACETYL-D-GLUCOSAMINE SYNTHASE"/>
    <property type="match status" value="1"/>
</dbReference>
<dbReference type="InterPro" id="IPR001173">
    <property type="entry name" value="Glyco_trans_2-like"/>
</dbReference>
<proteinExistence type="inferred from homology"/>
<accession>A0ABU7W1H8</accession>
<keyword evidence="2 6" id="KW-0328">Glycosyltransferase</keyword>
<evidence type="ECO:0000313" key="7">
    <source>
        <dbReference type="Proteomes" id="UP001356704"/>
    </source>
</evidence>
<keyword evidence="4" id="KW-0812">Transmembrane</keyword>
<dbReference type="Pfam" id="PF00535">
    <property type="entry name" value="Glycos_transf_2"/>
    <property type="match status" value="1"/>
</dbReference>
<dbReference type="RefSeq" id="WP_331808649.1">
    <property type="nucleotide sequence ID" value="NZ_JAZHOU010000001.1"/>
</dbReference>
<feature type="transmembrane region" description="Helical" evidence="4">
    <location>
        <begin position="347"/>
        <end position="370"/>
    </location>
</feature>
<dbReference type="GO" id="GO:0016757">
    <property type="term" value="F:glycosyltransferase activity"/>
    <property type="evidence" value="ECO:0007669"/>
    <property type="project" value="UniProtKB-KW"/>
</dbReference>
<feature type="transmembrane region" description="Helical" evidence="4">
    <location>
        <begin position="318"/>
        <end position="335"/>
    </location>
</feature>
<dbReference type="SUPFAM" id="SSF53448">
    <property type="entry name" value="Nucleotide-diphospho-sugar transferases"/>
    <property type="match status" value="1"/>
</dbReference>
<feature type="transmembrane region" description="Helical" evidence="4">
    <location>
        <begin position="290"/>
        <end position="312"/>
    </location>
</feature>
<keyword evidence="4" id="KW-1133">Transmembrane helix</keyword>
<evidence type="ECO:0000313" key="6">
    <source>
        <dbReference type="EMBL" id="MEF3077834.1"/>
    </source>
</evidence>
<organism evidence="6 7">
    <name type="scientific">Winogradskyella poriferorum</name>
    <dbReference type="NCBI Taxonomy" id="307627"/>
    <lineage>
        <taxon>Bacteria</taxon>
        <taxon>Pseudomonadati</taxon>
        <taxon>Bacteroidota</taxon>
        <taxon>Flavobacteriia</taxon>
        <taxon>Flavobacteriales</taxon>
        <taxon>Flavobacteriaceae</taxon>
        <taxon>Winogradskyella</taxon>
    </lineage>
</organism>